<keyword evidence="3" id="KW-1185">Reference proteome</keyword>
<protein>
    <submittedName>
        <fullName evidence="2">Uncharacterized protein</fullName>
    </submittedName>
</protein>
<reference evidence="2 3" key="1">
    <citation type="journal article" date="2023" name="Elife">
        <title>Identification of key yeast species and microbe-microbe interactions impacting larval growth of Drosophila in the wild.</title>
        <authorList>
            <person name="Mure A."/>
            <person name="Sugiura Y."/>
            <person name="Maeda R."/>
            <person name="Honda K."/>
            <person name="Sakurai N."/>
            <person name="Takahashi Y."/>
            <person name="Watada M."/>
            <person name="Katoh T."/>
            <person name="Gotoh A."/>
            <person name="Gotoh Y."/>
            <person name="Taniguchi I."/>
            <person name="Nakamura K."/>
            <person name="Hayashi T."/>
            <person name="Katayama T."/>
            <person name="Uemura T."/>
            <person name="Hattori Y."/>
        </authorList>
    </citation>
    <scope>NUCLEOTIDE SEQUENCE [LARGE SCALE GENOMIC DNA]</scope>
    <source>
        <strain evidence="2 3">SC-9</strain>
    </source>
</reference>
<name>A0AAV5QLI9_9ASCO</name>
<evidence type="ECO:0000313" key="2">
    <source>
        <dbReference type="EMBL" id="GMM35589.1"/>
    </source>
</evidence>
<organism evidence="2 3">
    <name type="scientific">Saccharomycopsis crataegensis</name>
    <dbReference type="NCBI Taxonomy" id="43959"/>
    <lineage>
        <taxon>Eukaryota</taxon>
        <taxon>Fungi</taxon>
        <taxon>Dikarya</taxon>
        <taxon>Ascomycota</taxon>
        <taxon>Saccharomycotina</taxon>
        <taxon>Saccharomycetes</taxon>
        <taxon>Saccharomycopsidaceae</taxon>
        <taxon>Saccharomycopsis</taxon>
    </lineage>
</organism>
<dbReference type="EMBL" id="BTFZ01000010">
    <property type="protein sequence ID" value="GMM35589.1"/>
    <property type="molecule type" value="Genomic_DNA"/>
</dbReference>
<comment type="caution">
    <text evidence="2">The sequence shown here is derived from an EMBL/GenBank/DDBJ whole genome shotgun (WGS) entry which is preliminary data.</text>
</comment>
<proteinExistence type="predicted"/>
<dbReference type="RefSeq" id="XP_064852589.1">
    <property type="nucleotide sequence ID" value="XM_064996517.1"/>
</dbReference>
<dbReference type="Proteomes" id="UP001360560">
    <property type="component" value="Unassembled WGS sequence"/>
</dbReference>
<dbReference type="GeneID" id="90073568"/>
<sequence length="190" mass="21992">MSSRENTCRGCRKPSQRESILNSMAASYPQSLQGFHASGKNLDCVWCNQLVSLNFDALALLCPECYRQIADDDDGDYYLINEMDSLNLGDDDYNYGSDDGYKSLVNWENTIVPKDLQKPKKKPKPIGLASTEQKSWRDQMRSKYQLRDSAPLNNNYNHQTGELNKELLLFNLKHAWKKRIFRNFLQPKDQ</sequence>
<accession>A0AAV5QLI9</accession>
<evidence type="ECO:0000256" key="1">
    <source>
        <dbReference type="SAM" id="MobiDB-lite"/>
    </source>
</evidence>
<evidence type="ECO:0000313" key="3">
    <source>
        <dbReference type="Proteomes" id="UP001360560"/>
    </source>
</evidence>
<dbReference type="AlphaFoldDB" id="A0AAV5QLI9"/>
<feature type="region of interest" description="Disordered" evidence="1">
    <location>
        <begin position="116"/>
        <end position="135"/>
    </location>
</feature>
<gene>
    <name evidence="2" type="ORF">DASC09_029140</name>
</gene>